<protein>
    <submittedName>
        <fullName evidence="1">Glycosyl transferase</fullName>
    </submittedName>
</protein>
<organism evidence="1 2">
    <name type="scientific">Vibrio nigripulchritudo SOn1</name>
    <dbReference type="NCBI Taxonomy" id="1238450"/>
    <lineage>
        <taxon>Bacteria</taxon>
        <taxon>Pseudomonadati</taxon>
        <taxon>Pseudomonadota</taxon>
        <taxon>Gammaproteobacteria</taxon>
        <taxon>Vibrionales</taxon>
        <taxon>Vibrionaceae</taxon>
        <taxon>Vibrio</taxon>
    </lineage>
</organism>
<sequence length="350" mass="40150">MKILYGVQGTGNGHIARARAMAHAFKDRGVEVDFLFSGRDKDKYFSMDAFGDYQTRKGMSFVTQNGRVNLTQTIVRNSLLNLKKEIEELDLSHYDLVINDFEPVSAWAAKQQKVPCIGLSHQNAFRYQVPIKDTRWFDHWIIRYFAPTNIPIGLHWYHFDQQILPPIVHTTSGLSEESGMSILVYLPFESLVDIRELLDRFSHHQFECYHPEIKHTHVIENITFHPLSHDNFQQSLKSCVGVIANGGFELPSEALTLGKKLLLKPLKGQFEQQSNVATLEYLGLASAMDYLDPTAVRNWLDEQSAEKVTYPDVATSIVNWIIQGRWDNVQELWSSLWDQVDYPSYATIQG</sequence>
<gene>
    <name evidence="1" type="ORF">VIBNISOn1_1430078</name>
</gene>
<dbReference type="GO" id="GO:0016740">
    <property type="term" value="F:transferase activity"/>
    <property type="evidence" value="ECO:0007669"/>
    <property type="project" value="UniProtKB-KW"/>
</dbReference>
<comment type="caution">
    <text evidence="1">The sequence shown here is derived from an EMBL/GenBank/DDBJ whole genome shotgun (WGS) entry which is preliminary data.</text>
</comment>
<keyword evidence="1" id="KW-0808">Transferase</keyword>
<evidence type="ECO:0000313" key="1">
    <source>
        <dbReference type="EMBL" id="CCO45309.1"/>
    </source>
</evidence>
<reference evidence="1 2" key="1">
    <citation type="journal article" date="2013" name="ISME J.">
        <title>Comparative genomics of pathogenic lineages of Vibrio nigripulchritudo identifies virulence-associated traits.</title>
        <authorList>
            <person name="Goudenege D."/>
            <person name="Labreuche Y."/>
            <person name="Krin E."/>
            <person name="Ansquer D."/>
            <person name="Mangenot S."/>
            <person name="Calteau A."/>
            <person name="Medigue C."/>
            <person name="Mazel D."/>
            <person name="Polz M.F."/>
            <person name="Le Roux F."/>
        </authorList>
    </citation>
    <scope>NUCLEOTIDE SEQUENCE [LARGE SCALE GENOMIC DNA]</scope>
    <source>
        <strain evidence="1 2">SOn1</strain>
    </source>
</reference>
<dbReference type="AlphaFoldDB" id="A0AAV2VLF9"/>
<proteinExistence type="predicted"/>
<evidence type="ECO:0000313" key="2">
    <source>
        <dbReference type="Proteomes" id="UP000018211"/>
    </source>
</evidence>
<dbReference type="Pfam" id="PF13528">
    <property type="entry name" value="Glyco_trans_1_3"/>
    <property type="match status" value="1"/>
</dbReference>
<dbReference type="Proteomes" id="UP000018211">
    <property type="component" value="Unassembled WGS sequence"/>
</dbReference>
<dbReference type="EMBL" id="CAOF01000050">
    <property type="protein sequence ID" value="CCO45309.1"/>
    <property type="molecule type" value="Genomic_DNA"/>
</dbReference>
<dbReference type="SUPFAM" id="SSF53756">
    <property type="entry name" value="UDP-Glycosyltransferase/glycogen phosphorylase"/>
    <property type="match status" value="1"/>
</dbReference>
<dbReference type="RefSeq" id="WP_022610841.1">
    <property type="nucleotide sequence ID" value="NZ_LK391965.1"/>
</dbReference>
<accession>A0AAV2VLF9</accession>
<dbReference type="InterPro" id="IPR005262">
    <property type="entry name" value="MJ1255-like"/>
</dbReference>
<dbReference type="NCBIfam" id="TIGR00661">
    <property type="entry name" value="MJ1255"/>
    <property type="match status" value="1"/>
</dbReference>
<name>A0AAV2VLF9_9VIBR</name>